<keyword evidence="6" id="KW-0067">ATP-binding</keyword>
<evidence type="ECO:0000256" key="5">
    <source>
        <dbReference type="ARBA" id="ARBA00022741"/>
    </source>
</evidence>
<dbReference type="Pfam" id="PF17779">
    <property type="entry name" value="WHD_NOD2"/>
    <property type="match status" value="1"/>
</dbReference>
<dbReference type="Proteomes" id="UP001187343">
    <property type="component" value="Unassembled WGS sequence"/>
</dbReference>
<dbReference type="PROSITE" id="PS51450">
    <property type="entry name" value="LRR"/>
    <property type="match status" value="1"/>
</dbReference>
<dbReference type="SUPFAM" id="SSF52540">
    <property type="entry name" value="P-loop containing nucleoside triphosphate hydrolases"/>
    <property type="match status" value="1"/>
</dbReference>
<dbReference type="InterPro" id="IPR001611">
    <property type="entry name" value="Leu-rich_rpt"/>
</dbReference>
<evidence type="ECO:0000256" key="1">
    <source>
        <dbReference type="ARBA" id="ARBA00004496"/>
    </source>
</evidence>
<dbReference type="Pfam" id="PF13516">
    <property type="entry name" value="LRR_6"/>
    <property type="match status" value="3"/>
</dbReference>
<dbReference type="SMART" id="SM01288">
    <property type="entry name" value="FISNA"/>
    <property type="match status" value="1"/>
</dbReference>
<gene>
    <name evidence="9" type="ORF">Q8A67_018793</name>
</gene>
<dbReference type="PANTHER" id="PTHR24106">
    <property type="entry name" value="NACHT, LRR AND CARD DOMAINS-CONTAINING"/>
    <property type="match status" value="1"/>
</dbReference>
<keyword evidence="3" id="KW-0433">Leucine-rich repeat</keyword>
<proteinExistence type="predicted"/>
<feature type="region of interest" description="Disordered" evidence="7">
    <location>
        <begin position="1"/>
        <end position="51"/>
    </location>
</feature>
<dbReference type="Pfam" id="PF17776">
    <property type="entry name" value="NLRC4_HD2"/>
    <property type="match status" value="1"/>
</dbReference>
<comment type="caution">
    <text evidence="9">The sequence shown here is derived from an EMBL/GenBank/DDBJ whole genome shotgun (WGS) entry which is preliminary data.</text>
</comment>
<dbReference type="InterPro" id="IPR032675">
    <property type="entry name" value="LRR_dom_sf"/>
</dbReference>
<dbReference type="InterPro" id="IPR043136">
    <property type="entry name" value="B30.2/SPRY_sf"/>
</dbReference>
<dbReference type="SUPFAM" id="SSF52047">
    <property type="entry name" value="RNI-like"/>
    <property type="match status" value="1"/>
</dbReference>
<dbReference type="AlphaFoldDB" id="A0AA88PCV0"/>
<dbReference type="Gene3D" id="2.60.120.920">
    <property type="match status" value="1"/>
</dbReference>
<sequence length="1042" mass="119022">MKHPLELSNSVTSDSSRRKRQRSESPEPSHVSIKSISSMLEPPELSDGPVTYDPPLQRMHFTGCNSKLYLVMVIFLTVYKCNCNHSHCLLFVAVIRQDNTRTVLQTHKLETEDLQRVKDQHKTNMKNKYERLSEGIKLQVNETLLNRIYTQLYIIKGESERVNEEHEVLQMEKSVKTQHSQDTPIYCNDIFKASPEPGHEEKDQIKTVLTKGIAGIGKTVSVQKFVLDWAERKANQDVDFMFVLPFRELNLIQDHQHSLHSLLLDFYPELQHLDSKIYEECKFVFIFDGLDENKITLMFSDSQKVSDVNETSFVGVLVSNLIQGKLLRSSLIWITSRPAAANQIPSKYISRVTEIQGFNEPQKEEYFRKRIRDRHQANKIVSHIKRARSLHIMCHIPVFCWISSTVLQKLLKEDLSAEIPQTLTEMYIHFLLIQINMRNEKYEERNPEKLLQSNREVIVKLAEVAFKQLMKGNVMFYEEDLITSGIDVSDASVYSGICTEIFKEESVIHQRKVYSFIHLSVQEFLAAFYVFSSYLMKNKEPLQFLGAKYEHDYEYDTDPDDDGINLSVSSFQNTDINYSNYLADEHSLYDLLTSTVEKALKSKNGQLDLFLRFLLGVSLESNQRLLQDLLTHRENSSESIRRITQYIKKKIKDGHGLSTERSINLFLCLVEVKDQTLSREIQEFVKSGKHLEKYLSPAHCSTIAYIHQMSDEVLDELDLKKYNTSDEGRRRLIPAVSNCRKALLAGCNLTGEHCEIVSSVLQSSVLRELDLSNNDLQDSVNLLSHGLKSTNCQLELLRLRFCNLTSQHCEIVSSALQSSNSVLSELDLSNNNLQDSGMEILSHGLHSLNCRLKILRLVCCSLTGQSCEIVSLALQTSSCVLRELNLSNNDLQDSGVKLLYDGLKSPNCQLEKLRLSGCMVTKEGCVYLSLALSSNPSHLRELDLSYNYPGESGVQMLNHKMKDPNCSLQILNVDHGGEFMMTAGLRKYACDLSLDPNTANIQLILSEDNRKSNESFIVKLYESFAIICTIAYLEIRTSVVVS</sequence>
<dbReference type="InterPro" id="IPR007111">
    <property type="entry name" value="NACHT_NTPase"/>
</dbReference>
<comment type="subcellular location">
    <subcellularLocation>
        <location evidence="1">Cytoplasm</location>
    </subcellularLocation>
</comment>
<keyword evidence="2" id="KW-0963">Cytoplasm</keyword>
<dbReference type="Pfam" id="PF05729">
    <property type="entry name" value="NACHT"/>
    <property type="match status" value="1"/>
</dbReference>
<dbReference type="PROSITE" id="PS50837">
    <property type="entry name" value="NACHT"/>
    <property type="match status" value="1"/>
</dbReference>
<evidence type="ECO:0000256" key="6">
    <source>
        <dbReference type="ARBA" id="ARBA00022840"/>
    </source>
</evidence>
<dbReference type="InterPro" id="IPR027417">
    <property type="entry name" value="P-loop_NTPase"/>
</dbReference>
<dbReference type="Gene3D" id="3.40.50.300">
    <property type="entry name" value="P-loop containing nucleotide triphosphate hydrolases"/>
    <property type="match status" value="1"/>
</dbReference>
<keyword evidence="10" id="KW-1185">Reference proteome</keyword>
<evidence type="ECO:0000313" key="10">
    <source>
        <dbReference type="Proteomes" id="UP001187343"/>
    </source>
</evidence>
<evidence type="ECO:0000259" key="8">
    <source>
        <dbReference type="PROSITE" id="PS50837"/>
    </source>
</evidence>
<evidence type="ECO:0000256" key="2">
    <source>
        <dbReference type="ARBA" id="ARBA00022490"/>
    </source>
</evidence>
<dbReference type="GO" id="GO:0005524">
    <property type="term" value="F:ATP binding"/>
    <property type="evidence" value="ECO:0007669"/>
    <property type="project" value="UniProtKB-KW"/>
</dbReference>
<dbReference type="EMBL" id="JAUYZG010000018">
    <property type="protein sequence ID" value="KAK2881525.1"/>
    <property type="molecule type" value="Genomic_DNA"/>
</dbReference>
<dbReference type="Gene3D" id="3.80.10.10">
    <property type="entry name" value="Ribonuclease Inhibitor"/>
    <property type="match status" value="2"/>
</dbReference>
<dbReference type="InterPro" id="IPR029495">
    <property type="entry name" value="NACHT-assoc"/>
</dbReference>
<dbReference type="GO" id="GO:0005737">
    <property type="term" value="C:cytoplasm"/>
    <property type="evidence" value="ECO:0007669"/>
    <property type="project" value="UniProtKB-SubCell"/>
</dbReference>
<dbReference type="InterPro" id="IPR051261">
    <property type="entry name" value="NLR"/>
</dbReference>
<name>A0AA88PCV0_9TELE</name>
<feature type="domain" description="NACHT" evidence="8">
    <location>
        <begin position="206"/>
        <end position="340"/>
    </location>
</feature>
<evidence type="ECO:0000256" key="7">
    <source>
        <dbReference type="SAM" id="MobiDB-lite"/>
    </source>
</evidence>
<dbReference type="SMART" id="SM00368">
    <property type="entry name" value="LRR_RI"/>
    <property type="match status" value="7"/>
</dbReference>
<evidence type="ECO:0000256" key="3">
    <source>
        <dbReference type="ARBA" id="ARBA00022614"/>
    </source>
</evidence>
<accession>A0AA88PCV0</accession>
<reference evidence="9" key="1">
    <citation type="submission" date="2023-08" db="EMBL/GenBank/DDBJ databases">
        <title>Chromosome-level Genome Assembly of mud carp (Cirrhinus molitorella).</title>
        <authorList>
            <person name="Liu H."/>
        </authorList>
    </citation>
    <scope>NUCLEOTIDE SEQUENCE</scope>
    <source>
        <strain evidence="9">Prfri</strain>
        <tissue evidence="9">Muscle</tissue>
    </source>
</reference>
<dbReference type="FunFam" id="3.80.10.10:FF:000474">
    <property type="entry name" value="Si:ch211-214c20.1"/>
    <property type="match status" value="1"/>
</dbReference>
<evidence type="ECO:0000313" key="9">
    <source>
        <dbReference type="EMBL" id="KAK2881525.1"/>
    </source>
</evidence>
<dbReference type="InterPro" id="IPR041267">
    <property type="entry name" value="NLRP_HD2"/>
</dbReference>
<dbReference type="FunFam" id="3.40.50.300:FF:000210">
    <property type="entry name" value="Si:dkey-16p6.1"/>
    <property type="match status" value="1"/>
</dbReference>
<protein>
    <recommendedName>
        <fullName evidence="8">NACHT domain-containing protein</fullName>
    </recommendedName>
</protein>
<keyword evidence="5" id="KW-0547">Nucleotide-binding</keyword>
<dbReference type="Pfam" id="PF14484">
    <property type="entry name" value="FISNA"/>
    <property type="match status" value="1"/>
</dbReference>
<evidence type="ECO:0000256" key="4">
    <source>
        <dbReference type="ARBA" id="ARBA00022737"/>
    </source>
</evidence>
<keyword evidence="4" id="KW-0677">Repeat</keyword>
<dbReference type="InterPro" id="IPR041075">
    <property type="entry name" value="NOD1/2_WH"/>
</dbReference>
<organism evidence="9 10">
    <name type="scientific">Cirrhinus molitorella</name>
    <name type="common">mud carp</name>
    <dbReference type="NCBI Taxonomy" id="172907"/>
    <lineage>
        <taxon>Eukaryota</taxon>
        <taxon>Metazoa</taxon>
        <taxon>Chordata</taxon>
        <taxon>Craniata</taxon>
        <taxon>Vertebrata</taxon>
        <taxon>Euteleostomi</taxon>
        <taxon>Actinopterygii</taxon>
        <taxon>Neopterygii</taxon>
        <taxon>Teleostei</taxon>
        <taxon>Ostariophysi</taxon>
        <taxon>Cypriniformes</taxon>
        <taxon>Cyprinidae</taxon>
        <taxon>Labeoninae</taxon>
        <taxon>Labeonini</taxon>
        <taxon>Cirrhinus</taxon>
    </lineage>
</organism>